<organism evidence="4 5">
    <name type="scientific">Methylobacterium brachythecii</name>
    <dbReference type="NCBI Taxonomy" id="1176177"/>
    <lineage>
        <taxon>Bacteria</taxon>
        <taxon>Pseudomonadati</taxon>
        <taxon>Pseudomonadota</taxon>
        <taxon>Alphaproteobacteria</taxon>
        <taxon>Hyphomicrobiales</taxon>
        <taxon>Methylobacteriaceae</taxon>
        <taxon>Methylobacterium</taxon>
    </lineage>
</organism>
<evidence type="ECO:0000259" key="3">
    <source>
        <dbReference type="PROSITE" id="PS50110"/>
    </source>
</evidence>
<dbReference type="SUPFAM" id="SSF52172">
    <property type="entry name" value="CheY-like"/>
    <property type="match status" value="1"/>
</dbReference>
<name>A0A7W6AM46_9HYPH</name>
<dbReference type="EMBL" id="JACIDN010000007">
    <property type="protein sequence ID" value="MBB3904284.1"/>
    <property type="molecule type" value="Genomic_DNA"/>
</dbReference>
<proteinExistence type="predicted"/>
<dbReference type="InterPro" id="IPR001789">
    <property type="entry name" value="Sig_transdc_resp-reg_receiver"/>
</dbReference>
<dbReference type="InterPro" id="IPR050595">
    <property type="entry name" value="Bact_response_regulator"/>
</dbReference>
<dbReference type="Proteomes" id="UP000517759">
    <property type="component" value="Unassembled WGS sequence"/>
</dbReference>
<keyword evidence="1 2" id="KW-0597">Phosphoprotein</keyword>
<dbReference type="GO" id="GO:0000160">
    <property type="term" value="P:phosphorelay signal transduction system"/>
    <property type="evidence" value="ECO:0007669"/>
    <property type="project" value="InterPro"/>
</dbReference>
<comment type="caution">
    <text evidence="4">The sequence shown here is derived from an EMBL/GenBank/DDBJ whole genome shotgun (WGS) entry which is preliminary data.</text>
</comment>
<feature type="modified residue" description="4-aspartylphosphate" evidence="2">
    <location>
        <position position="126"/>
    </location>
</feature>
<evidence type="ECO:0000256" key="1">
    <source>
        <dbReference type="ARBA" id="ARBA00022553"/>
    </source>
</evidence>
<reference evidence="4 5" key="1">
    <citation type="submission" date="2020-08" db="EMBL/GenBank/DDBJ databases">
        <title>Genomic Encyclopedia of Type Strains, Phase IV (KMG-IV): sequencing the most valuable type-strain genomes for metagenomic binning, comparative biology and taxonomic classification.</title>
        <authorList>
            <person name="Goeker M."/>
        </authorList>
    </citation>
    <scope>NUCLEOTIDE SEQUENCE [LARGE SCALE GENOMIC DNA]</scope>
    <source>
        <strain evidence="4 5">DSM 24105</strain>
    </source>
</reference>
<evidence type="ECO:0000256" key="2">
    <source>
        <dbReference type="PROSITE-ProRule" id="PRU00169"/>
    </source>
</evidence>
<accession>A0A7W6AM46</accession>
<dbReference type="Pfam" id="PF00072">
    <property type="entry name" value="Response_reg"/>
    <property type="match status" value="1"/>
</dbReference>
<dbReference type="PANTHER" id="PTHR44591:SF21">
    <property type="entry name" value="TWO-COMPONENT RESPONSE REGULATOR"/>
    <property type="match status" value="1"/>
</dbReference>
<dbReference type="SMART" id="SM00448">
    <property type="entry name" value="REC"/>
    <property type="match status" value="1"/>
</dbReference>
<sequence>MQKPNPTMLDGSSPKAGIRHVLDPLLPGMPLDQIGQALASAYDALVSEGVPEHLAALVRQVKHTDLDVPPKSGRLALVVEDDPDVRGLAETLLDETELSVVGCDSAEKALTVLRKSGGDVALVFADISLAGQMDGIQLANAVATLWPKARLVITSGVAPERRDEIPDRAVFIPKPWRALDVLVEAGRAAKEAPPPVA</sequence>
<dbReference type="AlphaFoldDB" id="A0A7W6AM46"/>
<feature type="domain" description="Response regulatory" evidence="3">
    <location>
        <begin position="75"/>
        <end position="197"/>
    </location>
</feature>
<dbReference type="Gene3D" id="3.40.50.2300">
    <property type="match status" value="1"/>
</dbReference>
<dbReference type="PANTHER" id="PTHR44591">
    <property type="entry name" value="STRESS RESPONSE REGULATOR PROTEIN 1"/>
    <property type="match status" value="1"/>
</dbReference>
<dbReference type="InterPro" id="IPR011006">
    <property type="entry name" value="CheY-like_superfamily"/>
</dbReference>
<gene>
    <name evidence="4" type="ORF">GGR33_003803</name>
</gene>
<dbReference type="PROSITE" id="PS50110">
    <property type="entry name" value="RESPONSE_REGULATORY"/>
    <property type="match status" value="1"/>
</dbReference>
<evidence type="ECO:0000313" key="5">
    <source>
        <dbReference type="Proteomes" id="UP000517759"/>
    </source>
</evidence>
<evidence type="ECO:0000313" key="4">
    <source>
        <dbReference type="EMBL" id="MBB3904284.1"/>
    </source>
</evidence>
<protein>
    <submittedName>
        <fullName evidence="4">CheY-like chemotaxis protein</fullName>
    </submittedName>
</protein>